<evidence type="ECO:0000256" key="4">
    <source>
        <dbReference type="ARBA" id="ARBA00022679"/>
    </source>
</evidence>
<evidence type="ECO:0000256" key="6">
    <source>
        <dbReference type="ARBA" id="ARBA00022968"/>
    </source>
</evidence>
<dbReference type="InterPro" id="IPR002659">
    <property type="entry name" value="Glyco_trans_31"/>
</dbReference>
<protein>
    <recommendedName>
        <fullName evidence="10">Hexosyltransferase</fullName>
        <ecNumber evidence="10">2.4.1.-</ecNumber>
    </recommendedName>
</protein>
<evidence type="ECO:0000256" key="7">
    <source>
        <dbReference type="ARBA" id="ARBA00022989"/>
    </source>
</evidence>
<comment type="caution">
    <text evidence="12">The sequence shown here is derived from an EMBL/GenBank/DDBJ whole genome shotgun (WGS) entry which is preliminary data.</text>
</comment>
<dbReference type="PANTHER" id="PTHR11214:SF217">
    <property type="entry name" value="HEXOSYLTRANSFERASE"/>
    <property type="match status" value="1"/>
</dbReference>
<evidence type="ECO:0000259" key="11">
    <source>
        <dbReference type="Pfam" id="PF19341"/>
    </source>
</evidence>
<comment type="similarity">
    <text evidence="2 10">Belongs to the glycosyltransferase 31 family.</text>
</comment>
<feature type="non-terminal residue" evidence="12">
    <location>
        <position position="398"/>
    </location>
</feature>
<evidence type="ECO:0000313" key="12">
    <source>
        <dbReference type="EMBL" id="CAJ0923707.1"/>
    </source>
</evidence>
<evidence type="ECO:0000256" key="2">
    <source>
        <dbReference type="ARBA" id="ARBA00008661"/>
    </source>
</evidence>
<keyword evidence="8 10" id="KW-0333">Golgi apparatus</keyword>
<dbReference type="InterPro" id="IPR045821">
    <property type="entry name" value="B3GT2_N"/>
</dbReference>
<dbReference type="EMBL" id="CAUEEQ010002807">
    <property type="protein sequence ID" value="CAJ0923707.1"/>
    <property type="molecule type" value="Genomic_DNA"/>
</dbReference>
<reference evidence="12" key="1">
    <citation type="submission" date="2023-07" db="EMBL/GenBank/DDBJ databases">
        <authorList>
            <person name="Stuckert A."/>
        </authorList>
    </citation>
    <scope>NUCLEOTIDE SEQUENCE</scope>
</reference>
<evidence type="ECO:0000256" key="10">
    <source>
        <dbReference type="RuleBase" id="RU363063"/>
    </source>
</evidence>
<dbReference type="Pfam" id="PF01762">
    <property type="entry name" value="Galactosyl_T"/>
    <property type="match status" value="1"/>
</dbReference>
<feature type="domain" description="Beta-1,3-galactosyltransferase 2 N-terminal" evidence="11">
    <location>
        <begin position="97"/>
        <end position="147"/>
    </location>
</feature>
<keyword evidence="9 10" id="KW-0472">Membrane</keyword>
<dbReference type="EC" id="2.4.1.-" evidence="10"/>
<feature type="transmembrane region" description="Helical" evidence="10">
    <location>
        <begin position="46"/>
        <end position="67"/>
    </location>
</feature>
<evidence type="ECO:0000256" key="1">
    <source>
        <dbReference type="ARBA" id="ARBA00004323"/>
    </source>
</evidence>
<organism evidence="12 13">
    <name type="scientific">Ranitomeya imitator</name>
    <name type="common">mimic poison frog</name>
    <dbReference type="NCBI Taxonomy" id="111125"/>
    <lineage>
        <taxon>Eukaryota</taxon>
        <taxon>Metazoa</taxon>
        <taxon>Chordata</taxon>
        <taxon>Craniata</taxon>
        <taxon>Vertebrata</taxon>
        <taxon>Euteleostomi</taxon>
        <taxon>Amphibia</taxon>
        <taxon>Batrachia</taxon>
        <taxon>Anura</taxon>
        <taxon>Neobatrachia</taxon>
        <taxon>Hyloidea</taxon>
        <taxon>Dendrobatidae</taxon>
        <taxon>Dendrobatinae</taxon>
        <taxon>Ranitomeya</taxon>
    </lineage>
</organism>
<dbReference type="Pfam" id="PF19341">
    <property type="entry name" value="B3GALT2_N"/>
    <property type="match status" value="1"/>
</dbReference>
<dbReference type="Gene3D" id="3.90.550.50">
    <property type="match status" value="1"/>
</dbReference>
<comment type="subcellular location">
    <subcellularLocation>
        <location evidence="1 10">Golgi apparatus membrane</location>
        <topology evidence="1 10">Single-pass type II membrane protein</topology>
    </subcellularLocation>
</comment>
<sequence>MPHWLSDIKTYRLCCDCKGILDISNMFLRKRLCCSSWLKLNPTRSAVHGIVSGFVTAAFLFFILLAVNNYNWFPKRYANTDILPAGRLINLNFLKSLRNVSGLEENPEMSSSLKQTGEPGNMVPDIYHFKYIINEPNKCLENRPFIILLIAVQAWQREAREAIRQTWGKEDIVPGVLTLRLFLLGKETAPTNDAQQALVNESQTYHDIIQQDYMDTYNNLTLKTLMGLKWVATYCPQIPYVMKTDSDMFVNTEYLINKLLRPDQLPRKSYFTGYLMRDFTPNRNTESKWYMSPELYPGEHYPVFCSGTGYVFSGDLSEKILKASASIKLLHLEDVFVGVCLHKLGILPVPPPKDSDFNHWKVSYSPCLYNQLVTSHQFEPSELITYWESLQKSKHTCV</sequence>
<keyword evidence="13" id="KW-1185">Reference proteome</keyword>
<evidence type="ECO:0000256" key="5">
    <source>
        <dbReference type="ARBA" id="ARBA00022692"/>
    </source>
</evidence>
<keyword evidence="4" id="KW-0808">Transferase</keyword>
<evidence type="ECO:0000256" key="9">
    <source>
        <dbReference type="ARBA" id="ARBA00023136"/>
    </source>
</evidence>
<keyword evidence="3 10" id="KW-0328">Glycosyltransferase</keyword>
<dbReference type="Proteomes" id="UP001176940">
    <property type="component" value="Unassembled WGS sequence"/>
</dbReference>
<keyword evidence="7 10" id="KW-1133">Transmembrane helix</keyword>
<proteinExistence type="inferred from homology"/>
<evidence type="ECO:0000256" key="8">
    <source>
        <dbReference type="ARBA" id="ARBA00023034"/>
    </source>
</evidence>
<accession>A0ABN9KWJ6</accession>
<name>A0ABN9KWJ6_9NEOB</name>
<keyword evidence="6 10" id="KW-0735">Signal-anchor</keyword>
<keyword evidence="5 10" id="KW-0812">Transmembrane</keyword>
<gene>
    <name evidence="12" type="ORF">RIMI_LOCUS2066420</name>
</gene>
<dbReference type="PANTHER" id="PTHR11214">
    <property type="entry name" value="BETA-1,3-N-ACETYLGLUCOSAMINYLTRANSFERASE"/>
    <property type="match status" value="1"/>
</dbReference>
<evidence type="ECO:0000313" key="13">
    <source>
        <dbReference type="Proteomes" id="UP001176940"/>
    </source>
</evidence>
<evidence type="ECO:0000256" key="3">
    <source>
        <dbReference type="ARBA" id="ARBA00022676"/>
    </source>
</evidence>